<organism evidence="9 10">
    <name type="scientific">Penicillium atrosanguineum</name>
    <dbReference type="NCBI Taxonomy" id="1132637"/>
    <lineage>
        <taxon>Eukaryota</taxon>
        <taxon>Fungi</taxon>
        <taxon>Dikarya</taxon>
        <taxon>Ascomycota</taxon>
        <taxon>Pezizomycotina</taxon>
        <taxon>Eurotiomycetes</taxon>
        <taxon>Eurotiomycetidae</taxon>
        <taxon>Eurotiales</taxon>
        <taxon>Aspergillaceae</taxon>
        <taxon>Penicillium</taxon>
    </lineage>
</organism>
<accession>A0A9W9Q300</accession>
<evidence type="ECO:0000256" key="2">
    <source>
        <dbReference type="ARBA" id="ARBA00022692"/>
    </source>
</evidence>
<evidence type="ECO:0000256" key="4">
    <source>
        <dbReference type="ARBA" id="ARBA00023136"/>
    </source>
</evidence>
<evidence type="ECO:0000256" key="7">
    <source>
        <dbReference type="SAM" id="Phobius"/>
    </source>
</evidence>
<feature type="transmembrane region" description="Helical" evidence="7">
    <location>
        <begin position="182"/>
        <end position="200"/>
    </location>
</feature>
<gene>
    <name evidence="9" type="ORF">N7476_003879</name>
</gene>
<evidence type="ECO:0000256" key="1">
    <source>
        <dbReference type="ARBA" id="ARBA00004141"/>
    </source>
</evidence>
<feature type="transmembrane region" description="Helical" evidence="7">
    <location>
        <begin position="6"/>
        <end position="28"/>
    </location>
</feature>
<dbReference type="InterPro" id="IPR049326">
    <property type="entry name" value="Rhodopsin_dom_fungi"/>
</dbReference>
<dbReference type="PANTHER" id="PTHR33048">
    <property type="entry name" value="PTH11-LIKE INTEGRAL MEMBRANE PROTEIN (AFU_ORTHOLOGUE AFUA_5G11245)"/>
    <property type="match status" value="1"/>
</dbReference>
<comment type="subcellular location">
    <subcellularLocation>
        <location evidence="1">Membrane</location>
        <topology evidence="1">Multi-pass membrane protein</topology>
    </subcellularLocation>
</comment>
<dbReference type="InterPro" id="IPR052337">
    <property type="entry name" value="SAT4-like"/>
</dbReference>
<name>A0A9W9Q300_9EURO</name>
<feature type="transmembrane region" description="Helical" evidence="7">
    <location>
        <begin position="67"/>
        <end position="91"/>
    </location>
</feature>
<dbReference type="AlphaFoldDB" id="A0A9W9Q300"/>
<dbReference type="Pfam" id="PF20684">
    <property type="entry name" value="Fung_rhodopsin"/>
    <property type="match status" value="1"/>
</dbReference>
<comment type="caution">
    <text evidence="9">The sequence shown here is derived from an EMBL/GenBank/DDBJ whole genome shotgun (WGS) entry which is preliminary data.</text>
</comment>
<proteinExistence type="inferred from homology"/>
<evidence type="ECO:0000256" key="6">
    <source>
        <dbReference type="SAM" id="MobiDB-lite"/>
    </source>
</evidence>
<evidence type="ECO:0000256" key="3">
    <source>
        <dbReference type="ARBA" id="ARBA00022989"/>
    </source>
</evidence>
<reference evidence="9" key="1">
    <citation type="submission" date="2022-12" db="EMBL/GenBank/DDBJ databases">
        <authorList>
            <person name="Petersen C."/>
        </authorList>
    </citation>
    <scope>NUCLEOTIDE SEQUENCE</scope>
    <source>
        <strain evidence="9">IBT 21472</strain>
    </source>
</reference>
<dbReference type="EMBL" id="JAPZBO010000003">
    <property type="protein sequence ID" value="KAJ5320877.1"/>
    <property type="molecule type" value="Genomic_DNA"/>
</dbReference>
<keyword evidence="10" id="KW-1185">Reference proteome</keyword>
<feature type="transmembrane region" description="Helical" evidence="7">
    <location>
        <begin position="146"/>
        <end position="170"/>
    </location>
</feature>
<keyword evidence="2 7" id="KW-0812">Transmembrane</keyword>
<feature type="region of interest" description="Disordered" evidence="6">
    <location>
        <begin position="252"/>
        <end position="273"/>
    </location>
</feature>
<protein>
    <recommendedName>
        <fullName evidence="8">Rhodopsin domain-containing protein</fullName>
    </recommendedName>
</protein>
<evidence type="ECO:0000313" key="10">
    <source>
        <dbReference type="Proteomes" id="UP001147746"/>
    </source>
</evidence>
<feature type="transmembrane region" description="Helical" evidence="7">
    <location>
        <begin position="103"/>
        <end position="125"/>
    </location>
</feature>
<keyword evidence="4 7" id="KW-0472">Membrane</keyword>
<evidence type="ECO:0000313" key="9">
    <source>
        <dbReference type="EMBL" id="KAJ5320877.1"/>
    </source>
</evidence>
<keyword evidence="3 7" id="KW-1133">Transmembrane helix</keyword>
<comment type="similarity">
    <text evidence="5">Belongs to the SAT4 family.</text>
</comment>
<evidence type="ECO:0000256" key="5">
    <source>
        <dbReference type="ARBA" id="ARBA00038359"/>
    </source>
</evidence>
<feature type="domain" description="Rhodopsin" evidence="8">
    <location>
        <begin position="50"/>
        <end position="246"/>
    </location>
</feature>
<dbReference type="PANTHER" id="PTHR33048:SF108">
    <property type="entry name" value="INTEGRAL MEMBRANE PROTEIN"/>
    <property type="match status" value="1"/>
</dbReference>
<dbReference type="Proteomes" id="UP001147746">
    <property type="component" value="Unassembled WGS sequence"/>
</dbReference>
<evidence type="ECO:0000259" key="8">
    <source>
        <dbReference type="Pfam" id="PF20684"/>
    </source>
</evidence>
<sequence length="293" mass="32883">MHASNHLGTISLVTQILSLAIISPLIALRAFSRFQLRHQVGIEDDTYSGGEVSSTSESDNIEQKYKIFYIATVFYIPMVLCVKTSLIYIFIRLWSPYRGKVISLYAFLIFIILYYTIILFIKIFTCNPIRLYWEVGRLDGTCLNRSAIIVTDSVVSVITDLAILIFPIALTWTMHMSVSKKLHVIAILGAGSTAIVFSIYRLSLAIMELGANNQVDGFMRVLLCDSAEGGLGLICTCIPAINKLFTEVRRKRREKREEKQRGNGFSRPSLRPSDAESASLFLHTLPSILSQES</sequence>
<dbReference type="GO" id="GO:0016020">
    <property type="term" value="C:membrane"/>
    <property type="evidence" value="ECO:0007669"/>
    <property type="project" value="UniProtKB-SubCell"/>
</dbReference>
<reference evidence="9" key="2">
    <citation type="journal article" date="2023" name="IMA Fungus">
        <title>Comparative genomic study of the Penicillium genus elucidates a diverse pangenome and 15 lateral gene transfer events.</title>
        <authorList>
            <person name="Petersen C."/>
            <person name="Sorensen T."/>
            <person name="Nielsen M.R."/>
            <person name="Sondergaard T.E."/>
            <person name="Sorensen J.L."/>
            <person name="Fitzpatrick D.A."/>
            <person name="Frisvad J.C."/>
            <person name="Nielsen K.L."/>
        </authorList>
    </citation>
    <scope>NUCLEOTIDE SEQUENCE</scope>
    <source>
        <strain evidence="9">IBT 21472</strain>
    </source>
</reference>